<dbReference type="EMBL" id="OR769223">
    <property type="protein sequence ID" value="WQJ53325.1"/>
    <property type="molecule type" value="Genomic_DNA"/>
</dbReference>
<feature type="region of interest" description="Disordered" evidence="1">
    <location>
        <begin position="539"/>
        <end position="605"/>
    </location>
</feature>
<evidence type="ECO:0000313" key="2">
    <source>
        <dbReference type="EMBL" id="WQJ53325.1"/>
    </source>
</evidence>
<feature type="compositionally biased region" description="Gly residues" evidence="1">
    <location>
        <begin position="553"/>
        <end position="579"/>
    </location>
</feature>
<dbReference type="Proteomes" id="UP001358193">
    <property type="component" value="Segment"/>
</dbReference>
<proteinExistence type="predicted"/>
<reference evidence="2 3" key="1">
    <citation type="submission" date="2023-11" db="EMBL/GenBank/DDBJ databases">
        <authorList>
            <person name="Cook R."/>
            <person name="Crisci M."/>
            <person name="Pye H."/>
            <person name="Adriaenssens E."/>
            <person name="Santini J."/>
        </authorList>
    </citation>
    <scope>NUCLEOTIDE SEQUENCE [LARGE SCALE GENOMIC DNA]</scope>
    <source>
        <strain evidence="2">Lak_Megaphage_Sonny</strain>
    </source>
</reference>
<protein>
    <submittedName>
        <fullName evidence="2">Portal protein</fullName>
    </submittedName>
</protein>
<evidence type="ECO:0000313" key="3">
    <source>
        <dbReference type="Proteomes" id="UP001358193"/>
    </source>
</evidence>
<evidence type="ECO:0000256" key="1">
    <source>
        <dbReference type="SAM" id="MobiDB-lite"/>
    </source>
</evidence>
<organism evidence="2 3">
    <name type="scientific">phage Lak_Megaphage_Sonny</name>
    <dbReference type="NCBI Taxonomy" id="3109229"/>
    <lineage>
        <taxon>Viruses</taxon>
        <taxon>Duplodnaviria</taxon>
        <taxon>Heunggongvirae</taxon>
        <taxon>Uroviricota</taxon>
        <taxon>Caudoviricetes</taxon>
        <taxon>Caudoviricetes code 15 clade</taxon>
    </lineage>
</organism>
<sequence length="605" mass="68476">MAKNFILRTFKPGGQNHNRVNPLINLSSFGLTSSNSIIQNAMALSQSQTKLGQLDDTNYPSYYMSNVLFNKYQDLTKNNIQNYAFYDMSYNIRCNQCKRLARDVEINFILDTICNEAIVQDENGFIADLDTDRIKLFLNKNYKKGSLDTDKIIHDCKVAYNQIYAAYGWASNAGAWSYFKKFLIEGFLAFEMIFDPAKKNIIGFLNIDPTTLEPTIEVTEDGQELFIWYQFKGSAKQRKIPNSNIIYISWSNLGDPKNNNISYVETLVRPFNVLRQIECSHIVWNTMNAQNRMKITVPVGDLTKGYAEARLSEIKADYDEEVSFDDASGQMLVNGEPKFNFQKTYIFEDRGGQSINIEAVKTDGYNMNSTEELQYFWRKFIMESQVPANRFNLNITSPPNNGLLGESNITREEYAFQRFIQRIQNIFRELLLKPTYTQICLRHPELSYNDYFKQCIGIVFHEENLFTLAKKRSIALDGAQAISTLAGVQVNNVPYFSMEFLIKEYLGLSDAELELNRKYKEGDIMHNIEIAKLQKKHQDAAQQLQGTPQPGTIEGGGGFGGPDVMGGGEFGGPDMGGGFEAPDMGGSEPAPDMGGNTEGGETDMM</sequence>
<accession>A0ABZ0Z5F7</accession>
<name>A0ABZ0Z5F7_9CAUD</name>
<dbReference type="InterPro" id="IPR010823">
    <property type="entry name" value="Portal_Gp20"/>
</dbReference>
<keyword evidence="3" id="KW-1185">Reference proteome</keyword>
<dbReference type="Pfam" id="PF07230">
    <property type="entry name" value="Portal_T4"/>
    <property type="match status" value="1"/>
</dbReference>